<dbReference type="RefSeq" id="WP_106523120.1">
    <property type="nucleotide sequence ID" value="NZ_PYGD01000004.1"/>
</dbReference>
<sequence>MKMFWLYVCMAVQGTGYAQPAGKEALLQGRIRCAAPESPPGAYELVLPGLKLGLLTDQQGRFSIAQIPYGNHLLLVRGTLQRYDTFRVAVDLDTVQLGDLRVPAPALGGDDVLAWMADVPGLTEEEALLPVIGSGAGDATGAALRAWSTLGYRFRGYARDQERLFLDGLELNDGGSGVLFRMMATLGTGAVTGYSLDPGALPPGLPGTATSVYATAADQRRQTRIIYSRSDGSWSNRIRLSHATGMTSKGWAFALSGGYCGAGEGYVPGTSYREYSLYAALSRRIGGRSMLHLSTLIMPLESGQSVAATAEAINLAGTPYYNPAWGYQEGRQRSARIARMHTPLALLHYVYKPDTFSCINLVALFRAGNTGNTLLDWYDAPDPRPDYYRNMPSAYSNDPATAARIGEAWRTDTATRQLDWAKMYAANLGNGLAALRRRSGYVLAEDMAGLKQLSLAAYGHKQYVQLRLRAGLNYDRLQTTNYRKLLDLLGGDYFVNVNRFAEQAYAGTVIYNQNDLNDPDREVLPGEAYSYRYIMRSTRAGGWLTLDYNPGRLHLFLAGSLVYDAYQREGLYRTGLFPFDSYGPSDKQQYVTWHIHTGIGYSLDKYQSLFINAAAGSTPPAVDDVFIAPRSRNTVVTGGAGTARYRAMEAGYKLHTRRLTGTLTFFTTDRYQLTSIRRFYHEDYRSFVNYVMQGMATRSAGIELALTLRVAGFMSVTAAACKLRAVYRSRPGVRIYKDNDTAGLAASQVAYLKDYYLPGPQSVYMLACDFRLPRYIRAGIRCRAAADNYAAINPARRTDAAMGLVPPGSPQGLRILEQERLPAVFMLDLSAGKTCYLRPPGKHRLRYAALSIDLGVSNLLDRKNAITAAYEQLRFDYKSHDPDRFPNKYRYAYGAVYTLSAGLRF</sequence>
<name>A0A2P8D493_9BACT</name>
<accession>A0A2P8D493</accession>
<dbReference type="OrthoDB" id="1453181at2"/>
<dbReference type="EMBL" id="PYGD01000004">
    <property type="protein sequence ID" value="PSK92048.1"/>
    <property type="molecule type" value="Genomic_DNA"/>
</dbReference>
<dbReference type="Proteomes" id="UP000240572">
    <property type="component" value="Unassembled WGS sequence"/>
</dbReference>
<comment type="caution">
    <text evidence="1">The sequence shown here is derived from an EMBL/GenBank/DDBJ whole genome shotgun (WGS) entry which is preliminary data.</text>
</comment>
<protein>
    <submittedName>
        <fullName evidence="1">TonB-dependent receptor-like protein</fullName>
    </submittedName>
</protein>
<organism evidence="1 2">
    <name type="scientific">Taibaiella chishuiensis</name>
    <dbReference type="NCBI Taxonomy" id="1434707"/>
    <lineage>
        <taxon>Bacteria</taxon>
        <taxon>Pseudomonadati</taxon>
        <taxon>Bacteroidota</taxon>
        <taxon>Chitinophagia</taxon>
        <taxon>Chitinophagales</taxon>
        <taxon>Chitinophagaceae</taxon>
        <taxon>Taibaiella</taxon>
    </lineage>
</organism>
<keyword evidence="1" id="KW-0675">Receptor</keyword>
<keyword evidence="2" id="KW-1185">Reference proteome</keyword>
<evidence type="ECO:0000313" key="2">
    <source>
        <dbReference type="Proteomes" id="UP000240572"/>
    </source>
</evidence>
<reference evidence="1 2" key="1">
    <citation type="submission" date="2018-03" db="EMBL/GenBank/DDBJ databases">
        <title>Genomic Encyclopedia of Type Strains, Phase III (KMG-III): the genomes of soil and plant-associated and newly described type strains.</title>
        <authorList>
            <person name="Whitman W."/>
        </authorList>
    </citation>
    <scope>NUCLEOTIDE SEQUENCE [LARGE SCALE GENOMIC DNA]</scope>
    <source>
        <strain evidence="1 2">CGMCC 1.12700</strain>
    </source>
</reference>
<evidence type="ECO:0000313" key="1">
    <source>
        <dbReference type="EMBL" id="PSK92048.1"/>
    </source>
</evidence>
<gene>
    <name evidence="1" type="ORF">B0I18_104145</name>
</gene>
<proteinExistence type="predicted"/>
<dbReference type="AlphaFoldDB" id="A0A2P8D493"/>
<dbReference type="SUPFAM" id="SSF56935">
    <property type="entry name" value="Porins"/>
    <property type="match status" value="1"/>
</dbReference>